<organism evidence="2 3">
    <name type="scientific">Mycena sanguinolenta</name>
    <dbReference type="NCBI Taxonomy" id="230812"/>
    <lineage>
        <taxon>Eukaryota</taxon>
        <taxon>Fungi</taxon>
        <taxon>Dikarya</taxon>
        <taxon>Basidiomycota</taxon>
        <taxon>Agaricomycotina</taxon>
        <taxon>Agaricomycetes</taxon>
        <taxon>Agaricomycetidae</taxon>
        <taxon>Agaricales</taxon>
        <taxon>Marasmiineae</taxon>
        <taxon>Mycenaceae</taxon>
        <taxon>Mycena</taxon>
    </lineage>
</organism>
<dbReference type="EMBL" id="JACAZH010000035">
    <property type="protein sequence ID" value="KAF7337288.1"/>
    <property type="molecule type" value="Genomic_DNA"/>
</dbReference>
<evidence type="ECO:0000313" key="3">
    <source>
        <dbReference type="Proteomes" id="UP000623467"/>
    </source>
</evidence>
<keyword evidence="3" id="KW-1185">Reference proteome</keyword>
<evidence type="ECO:0000313" key="2">
    <source>
        <dbReference type="EMBL" id="KAF7337288.1"/>
    </source>
</evidence>
<gene>
    <name evidence="2" type="ORF">MSAN_02281400</name>
</gene>
<name>A0A8H7CJ41_9AGAR</name>
<feature type="region of interest" description="Disordered" evidence="1">
    <location>
        <begin position="46"/>
        <end position="68"/>
    </location>
</feature>
<feature type="compositionally biased region" description="Basic residues" evidence="1">
    <location>
        <begin position="14"/>
        <end position="24"/>
    </location>
</feature>
<proteinExistence type="predicted"/>
<dbReference type="Proteomes" id="UP000623467">
    <property type="component" value="Unassembled WGS sequence"/>
</dbReference>
<evidence type="ECO:0000256" key="1">
    <source>
        <dbReference type="SAM" id="MobiDB-lite"/>
    </source>
</evidence>
<accession>A0A8H7CJ41</accession>
<reference evidence="2" key="1">
    <citation type="submission" date="2020-05" db="EMBL/GenBank/DDBJ databases">
        <title>Mycena genomes resolve the evolution of fungal bioluminescence.</title>
        <authorList>
            <person name="Tsai I.J."/>
        </authorList>
    </citation>
    <scope>NUCLEOTIDE SEQUENCE</scope>
    <source>
        <strain evidence="2">160909Yilan</strain>
    </source>
</reference>
<comment type="caution">
    <text evidence="2">The sequence shown here is derived from an EMBL/GenBank/DDBJ whole genome shotgun (WGS) entry which is preliminary data.</text>
</comment>
<feature type="region of interest" description="Disordered" evidence="1">
    <location>
        <begin position="1"/>
        <end position="33"/>
    </location>
</feature>
<dbReference type="AlphaFoldDB" id="A0A8H7CJ41"/>
<sequence>MSQHYTAVSEQQPRRLRLRARRPRQPQQPGVCQHEREWGVHFVQPHGAPQTAFPRPAAAPTQQTNEYTTQARYPREPHRAAYQQGSVERRYLRLRWWPELEDVLCRLGRFIL</sequence>
<protein>
    <submittedName>
        <fullName evidence="2">Uncharacterized protein</fullName>
    </submittedName>
</protein>
<feature type="compositionally biased region" description="Polar residues" evidence="1">
    <location>
        <begin position="1"/>
        <end position="10"/>
    </location>
</feature>